<proteinExistence type="predicted"/>
<sequence>MVKVYPCYPLAMRAKWDGVMKRRRDNGSMVAGRNALIRAVKTLLAAFCFYALGLFNCITYSIRRQYRNVCFASLIFDFKKRISIKLYVEWGKVTFTPCSSSIVQRAFPLYFKK</sequence>
<evidence type="ECO:0000313" key="3">
    <source>
        <dbReference type="Proteomes" id="UP000004810"/>
    </source>
</evidence>
<feature type="transmembrane region" description="Helical" evidence="1">
    <location>
        <begin position="35"/>
        <end position="58"/>
    </location>
</feature>
<evidence type="ECO:0000256" key="1">
    <source>
        <dbReference type="SAM" id="Phobius"/>
    </source>
</evidence>
<organism evidence="2 3">
    <name type="scientific">Wuchereria bancrofti</name>
    <dbReference type="NCBI Taxonomy" id="6293"/>
    <lineage>
        <taxon>Eukaryota</taxon>
        <taxon>Metazoa</taxon>
        <taxon>Ecdysozoa</taxon>
        <taxon>Nematoda</taxon>
        <taxon>Chromadorea</taxon>
        <taxon>Rhabditida</taxon>
        <taxon>Spirurina</taxon>
        <taxon>Spiruromorpha</taxon>
        <taxon>Filarioidea</taxon>
        <taxon>Onchocercidae</taxon>
        <taxon>Wuchereria</taxon>
    </lineage>
</organism>
<keyword evidence="1" id="KW-1133">Transmembrane helix</keyword>
<dbReference type="EMBL" id="ADBV01015597">
    <property type="protein sequence ID" value="EJW72700.1"/>
    <property type="molecule type" value="Genomic_DNA"/>
</dbReference>
<reference evidence="3" key="1">
    <citation type="submission" date="2012-08" db="EMBL/GenBank/DDBJ databases">
        <title>The Genome Sequence of Wuchereria bancrofti.</title>
        <authorList>
            <person name="Nutman T.B."/>
            <person name="Fink D.L."/>
            <person name="Russ C."/>
            <person name="Young S."/>
            <person name="Zeng Q."/>
            <person name="Koehrsen M."/>
            <person name="Alvarado L."/>
            <person name="Berlin A."/>
            <person name="Chapman S.B."/>
            <person name="Chen Z."/>
            <person name="Freedman E."/>
            <person name="Gellesch M."/>
            <person name="Goldberg J."/>
            <person name="Griggs A."/>
            <person name="Gujja S."/>
            <person name="Heilman E.R."/>
            <person name="Heiman D."/>
            <person name="Hepburn T."/>
            <person name="Howarth C."/>
            <person name="Jen D."/>
            <person name="Larson L."/>
            <person name="Lewis B."/>
            <person name="Mehta T."/>
            <person name="Park D."/>
            <person name="Pearson M."/>
            <person name="Roberts A."/>
            <person name="Saif S."/>
            <person name="Shea T."/>
            <person name="Shenoy N."/>
            <person name="Sisk P."/>
            <person name="Stolte C."/>
            <person name="Sykes S."/>
            <person name="Walk T."/>
            <person name="White J."/>
            <person name="Yandava C."/>
            <person name="Haas B."/>
            <person name="Henn M.R."/>
            <person name="Nusbaum C."/>
            <person name="Birren B."/>
        </authorList>
    </citation>
    <scope>NUCLEOTIDE SEQUENCE [LARGE SCALE GENOMIC DNA]</scope>
    <source>
        <strain evidence="3">NA</strain>
    </source>
</reference>
<evidence type="ECO:0000313" key="2">
    <source>
        <dbReference type="EMBL" id="EJW72700.1"/>
    </source>
</evidence>
<dbReference type="Proteomes" id="UP000004810">
    <property type="component" value="Unassembled WGS sequence"/>
</dbReference>
<keyword evidence="1" id="KW-0472">Membrane</keyword>
<dbReference type="AlphaFoldDB" id="J9AF78"/>
<gene>
    <name evidence="2" type="ORF">WUBG_16393</name>
</gene>
<name>J9AF78_WUCBA</name>
<comment type="caution">
    <text evidence="2">The sequence shown here is derived from an EMBL/GenBank/DDBJ whole genome shotgun (WGS) entry which is preliminary data.</text>
</comment>
<accession>J9AF78</accession>
<protein>
    <submittedName>
        <fullName evidence="2">Uncharacterized protein</fullName>
    </submittedName>
</protein>
<keyword evidence="1" id="KW-0812">Transmembrane</keyword>